<evidence type="ECO:0000313" key="1">
    <source>
        <dbReference type="EMBL" id="CAG38227.1"/>
    </source>
</evidence>
<accession>Q5W2R9</accession>
<keyword evidence="1" id="KW-0614">Plasmid</keyword>
<geneLocation type="plasmid" evidence="1">
    <name>pHVE14</name>
</geneLocation>
<dbReference type="EMBL" id="AJ748324">
    <property type="protein sequence ID" value="CAG38227.1"/>
    <property type="molecule type" value="Genomic_DNA"/>
</dbReference>
<dbReference type="AlphaFoldDB" id="Q5W2R9"/>
<name>Q5W2R9_SACIS</name>
<sequence length="150" mass="18169">MMIRQNEILVDPVYVFVEDKVRRFESVLERKIPEHIIAQITYDLKQLYRNNAKYKYSVTAVIALLYYYKIIRYKEALQLLLIYSKWKKRFKEVLRLKRRKDVVEQKKKIVCPKCGREGYPVVTRNYMYISHYVNGIIEKCYVGRISTTRS</sequence>
<protein>
    <submittedName>
        <fullName evidence="1">Uncharacterized protein</fullName>
    </submittedName>
</protein>
<reference evidence="1" key="1">
    <citation type="journal article" date="2004" name="Archaea">
        <title>Genomic comparison of archaeal conjugative plasmids from Sulfolobus.</title>
        <authorList>
            <person name="Greve B."/>
            <person name="Jensen S."/>
            <person name="Bruegger K."/>
            <person name="Zillig W."/>
            <person name="Garrett R.A."/>
        </authorList>
    </citation>
    <scope>NUCLEOTIDE SEQUENCE [LARGE SCALE GENOMIC DNA]</scope>
    <source>
        <plasmid evidence="1">pHVE14</plasmid>
    </source>
</reference>
<organism evidence="1">
    <name type="scientific">Saccharolobus islandicus</name>
    <name type="common">Sulfolobus islandicus</name>
    <dbReference type="NCBI Taxonomy" id="43080"/>
    <lineage>
        <taxon>Archaea</taxon>
        <taxon>Thermoproteota</taxon>
        <taxon>Thermoprotei</taxon>
        <taxon>Sulfolobales</taxon>
        <taxon>Sulfolobaceae</taxon>
        <taxon>Saccharolobus</taxon>
    </lineage>
</organism>
<proteinExistence type="predicted"/>